<dbReference type="GO" id="GO:0032182">
    <property type="term" value="F:ubiquitin-like protein binding"/>
    <property type="evidence" value="ECO:0000318"/>
    <property type="project" value="GO_Central"/>
</dbReference>
<dbReference type="InterPro" id="IPR042460">
    <property type="entry name" value="DCN1-like_PONY"/>
</dbReference>
<dbReference type="Pfam" id="PF14709">
    <property type="entry name" value="DND1_DSRM"/>
    <property type="match status" value="1"/>
</dbReference>
<dbReference type="PROSITE" id="PS51229">
    <property type="entry name" value="DCUN1"/>
    <property type="match status" value="1"/>
</dbReference>
<dbReference type="STRING" id="51351.M4EBD8"/>
<evidence type="ECO:0000256" key="2">
    <source>
        <dbReference type="SAM" id="MobiDB-lite"/>
    </source>
</evidence>
<comment type="function">
    <text evidence="1">Neddylation of cullins play an essential role in the regulation of SCF-type complexes activity.</text>
</comment>
<dbReference type="EnsemblPlants" id="Bra026097.1">
    <property type="protein sequence ID" value="Bra026097.1-P"/>
    <property type="gene ID" value="Bra026097"/>
</dbReference>
<evidence type="ECO:0000313" key="5">
    <source>
        <dbReference type="Proteomes" id="UP000011750"/>
    </source>
</evidence>
<dbReference type="InterPro" id="IPR014764">
    <property type="entry name" value="DCN-prot"/>
</dbReference>
<dbReference type="AlphaFoldDB" id="M4EBD8"/>
<dbReference type="HOGENOM" id="CLU_724339_0_0_1"/>
<dbReference type="InterPro" id="IPR005176">
    <property type="entry name" value="PONY_dom"/>
</dbReference>
<accession>M4EBD8</accession>
<dbReference type="FunCoup" id="M4EBD8">
    <property type="interactions" value="3"/>
</dbReference>
<dbReference type="Gramene" id="Bra026097.1">
    <property type="protein sequence ID" value="Bra026097.1-P"/>
    <property type="gene ID" value="Bra026097"/>
</dbReference>
<dbReference type="GO" id="GO:0097602">
    <property type="term" value="F:cullin family protein binding"/>
    <property type="evidence" value="ECO:0000318"/>
    <property type="project" value="GO_Central"/>
</dbReference>
<dbReference type="Gene3D" id="1.10.238.200">
    <property type="entry name" value="Cullin, PONY binding domain"/>
    <property type="match status" value="1"/>
</dbReference>
<feature type="region of interest" description="Disordered" evidence="2">
    <location>
        <begin position="1"/>
        <end position="23"/>
    </location>
</feature>
<feature type="domain" description="DCUN1" evidence="3">
    <location>
        <begin position="174"/>
        <end position="378"/>
    </location>
</feature>
<dbReference type="PANTHER" id="PTHR12281:SF12">
    <property type="entry name" value="DEFECTIVE IN CULLIN NEDDYLATION PROTEIN"/>
    <property type="match status" value="1"/>
</dbReference>
<evidence type="ECO:0000259" key="3">
    <source>
        <dbReference type="PROSITE" id="PS51229"/>
    </source>
</evidence>
<dbReference type="eggNOG" id="KOG3077">
    <property type="taxonomic scope" value="Eukaryota"/>
</dbReference>
<reference evidence="4 5" key="2">
    <citation type="journal article" date="2018" name="Hortic Res">
        <title>Improved Brassica rapa reference genome by single-molecule sequencing and chromosome conformation capture technologies.</title>
        <authorList>
            <person name="Zhang L."/>
            <person name="Cai X."/>
            <person name="Wu J."/>
            <person name="Liu M."/>
            <person name="Grob S."/>
            <person name="Cheng F."/>
            <person name="Liang J."/>
            <person name="Cai C."/>
            <person name="Liu Z."/>
            <person name="Liu B."/>
            <person name="Wang F."/>
            <person name="Li S."/>
            <person name="Liu F."/>
            <person name="Li X."/>
            <person name="Cheng L."/>
            <person name="Yang W."/>
            <person name="Li M.H."/>
            <person name="Grossniklaus U."/>
            <person name="Zheng H."/>
            <person name="Wang X."/>
        </authorList>
    </citation>
    <scope>NUCLEOTIDE SEQUENCE [LARGE SCALE GENOMIC DNA]</scope>
    <source>
        <strain evidence="4 5">cv. Chiifu-401-42</strain>
    </source>
</reference>
<proteinExistence type="predicted"/>
<organism evidence="4 5">
    <name type="scientific">Brassica campestris</name>
    <name type="common">Field mustard</name>
    <dbReference type="NCBI Taxonomy" id="3711"/>
    <lineage>
        <taxon>Eukaryota</taxon>
        <taxon>Viridiplantae</taxon>
        <taxon>Streptophyta</taxon>
        <taxon>Embryophyta</taxon>
        <taxon>Tracheophyta</taxon>
        <taxon>Spermatophyta</taxon>
        <taxon>Magnoliopsida</taxon>
        <taxon>eudicotyledons</taxon>
        <taxon>Gunneridae</taxon>
        <taxon>Pentapetalae</taxon>
        <taxon>rosids</taxon>
        <taxon>malvids</taxon>
        <taxon>Brassicales</taxon>
        <taxon>Brassicaceae</taxon>
        <taxon>Brassiceae</taxon>
        <taxon>Brassica</taxon>
    </lineage>
</organism>
<dbReference type="Gene3D" id="1.10.238.10">
    <property type="entry name" value="EF-hand"/>
    <property type="match status" value="1"/>
</dbReference>
<reference evidence="4" key="3">
    <citation type="submission" date="2023-03" db="UniProtKB">
        <authorList>
            <consortium name="EnsemblPlants"/>
        </authorList>
    </citation>
    <scope>IDENTIFICATION</scope>
    <source>
        <strain evidence="4">cv. Chiifu-401-42</strain>
    </source>
</reference>
<reference evidence="4 5" key="1">
    <citation type="journal article" date="2011" name="Nat. Genet.">
        <title>The genome of the mesopolyploid crop species Brassica rapa.</title>
        <authorList>
            <consortium name="Brassica rapa Genome Sequencing Project Consortium"/>
            <person name="Wang X."/>
            <person name="Wang H."/>
            <person name="Wang J."/>
            <person name="Sun R."/>
            <person name="Wu J."/>
            <person name="Liu S."/>
            <person name="Bai Y."/>
            <person name="Mun J.H."/>
            <person name="Bancroft I."/>
            <person name="Cheng F."/>
            <person name="Huang S."/>
            <person name="Li X."/>
            <person name="Hua W."/>
            <person name="Wang J."/>
            <person name="Wang X."/>
            <person name="Freeling M."/>
            <person name="Pires J.C."/>
            <person name="Paterson A.H."/>
            <person name="Chalhoub B."/>
            <person name="Wang B."/>
            <person name="Hayward A."/>
            <person name="Sharpe A.G."/>
            <person name="Park B.S."/>
            <person name="Weisshaar B."/>
            <person name="Liu B."/>
            <person name="Li B."/>
            <person name="Liu B."/>
            <person name="Tong C."/>
            <person name="Song C."/>
            <person name="Duran C."/>
            <person name="Peng C."/>
            <person name="Geng C."/>
            <person name="Koh C."/>
            <person name="Lin C."/>
            <person name="Edwards D."/>
            <person name="Mu D."/>
            <person name="Shen D."/>
            <person name="Soumpourou E."/>
            <person name="Li F."/>
            <person name="Fraser F."/>
            <person name="Conant G."/>
            <person name="Lassalle G."/>
            <person name="King G.J."/>
            <person name="Bonnema G."/>
            <person name="Tang H."/>
            <person name="Wang H."/>
            <person name="Belcram H."/>
            <person name="Zhou H."/>
            <person name="Hirakawa H."/>
            <person name="Abe H."/>
            <person name="Guo H."/>
            <person name="Wang H."/>
            <person name="Jin H."/>
            <person name="Parkin I.A."/>
            <person name="Batley J."/>
            <person name="Kim J.S."/>
            <person name="Just J."/>
            <person name="Li J."/>
            <person name="Xu J."/>
            <person name="Deng J."/>
            <person name="Kim J.A."/>
            <person name="Li J."/>
            <person name="Yu J."/>
            <person name="Meng J."/>
            <person name="Wang J."/>
            <person name="Min J."/>
            <person name="Poulain J."/>
            <person name="Wang J."/>
            <person name="Hatakeyama K."/>
            <person name="Wu K."/>
            <person name="Wang L."/>
            <person name="Fang L."/>
            <person name="Trick M."/>
            <person name="Links M.G."/>
            <person name="Zhao M."/>
            <person name="Jin M."/>
            <person name="Ramchiary N."/>
            <person name="Drou N."/>
            <person name="Berkman P.J."/>
            <person name="Cai Q."/>
            <person name="Huang Q."/>
            <person name="Li R."/>
            <person name="Tabata S."/>
            <person name="Cheng S."/>
            <person name="Zhang S."/>
            <person name="Zhang S."/>
            <person name="Huang S."/>
            <person name="Sato S."/>
            <person name="Sun S."/>
            <person name="Kwon S.J."/>
            <person name="Choi S.R."/>
            <person name="Lee T.H."/>
            <person name="Fan W."/>
            <person name="Zhao X."/>
            <person name="Tan X."/>
            <person name="Xu X."/>
            <person name="Wang Y."/>
            <person name="Qiu Y."/>
            <person name="Yin Y."/>
            <person name="Li Y."/>
            <person name="Du Y."/>
            <person name="Liao Y."/>
            <person name="Lim Y."/>
            <person name="Narusaka Y."/>
            <person name="Wang Y."/>
            <person name="Wang Z."/>
            <person name="Li Z."/>
            <person name="Wang Z."/>
            <person name="Xiong Z."/>
            <person name="Zhang Z."/>
        </authorList>
    </citation>
    <scope>NUCLEOTIDE SEQUENCE [LARGE SCALE GENOMIC DNA]</scope>
    <source>
        <strain evidence="4 5">cv. Chiifu-401-42</strain>
    </source>
</reference>
<dbReference type="Gene3D" id="3.30.160.20">
    <property type="match status" value="1"/>
</dbReference>
<dbReference type="OMA" id="CENGCKM"/>
<feature type="compositionally biased region" description="Pro residues" evidence="2">
    <location>
        <begin position="1"/>
        <end position="11"/>
    </location>
</feature>
<dbReference type="GO" id="GO:0045116">
    <property type="term" value="P:protein neddylation"/>
    <property type="evidence" value="ECO:0000318"/>
    <property type="project" value="GO_Central"/>
</dbReference>
<dbReference type="FunFam" id="1.10.238.200:FF:000005">
    <property type="entry name" value="Defective in cullin neddylation protein"/>
    <property type="match status" value="1"/>
</dbReference>
<sequence length="382" mass="44349">MYLPPEEPSSPVPNASSMTPKPRMMIQRCENGCKMRKLNDDVEEDNDSSKMESNITLVEAENKLPVVSEPEAAAALVPHATKPETTEEEAQKVCAREQLYKLCGVRHWKAPLYTFFNQDGPDNTKLFKVEVSVEIKEASGITVLECFGDPHNKKKIAAEQAAEVALWFLKNHLYETDVNERAFEMFKAQRSNKVMRRSAAASSKKKSDSITSSTTDLFRSVPHTDIRILMLAWKMKSEKQGYFTQEEWRRGLKALRADTLNKLKKALPELEKEVRRQSNFADFYAYAFRYCLTEEKQKSIDIETICQLLEIVMGSTFRPQVDYFVEYLKIQDDYKVINMDQWMGFYRFCNEISFPEMTEYNPELAWPLVLDNFVEWIREKQA</sequence>
<dbReference type="Pfam" id="PF03556">
    <property type="entry name" value="Cullin_binding"/>
    <property type="match status" value="1"/>
</dbReference>
<dbReference type="Proteomes" id="UP000011750">
    <property type="component" value="Chromosome A06"/>
</dbReference>
<dbReference type="SMART" id="SM00358">
    <property type="entry name" value="DSRM"/>
    <property type="match status" value="1"/>
</dbReference>
<dbReference type="GO" id="GO:0000151">
    <property type="term" value="C:ubiquitin ligase complex"/>
    <property type="evidence" value="ECO:0000318"/>
    <property type="project" value="GO_Central"/>
</dbReference>
<evidence type="ECO:0000313" key="4">
    <source>
        <dbReference type="EnsemblPlants" id="Bra026097.1-P"/>
    </source>
</evidence>
<dbReference type="GO" id="GO:0031624">
    <property type="term" value="F:ubiquitin conjugating enzyme binding"/>
    <property type="evidence" value="ECO:0000318"/>
    <property type="project" value="GO_Central"/>
</dbReference>
<dbReference type="InterPro" id="IPR014720">
    <property type="entry name" value="dsRBD_dom"/>
</dbReference>
<evidence type="ECO:0000256" key="1">
    <source>
        <dbReference type="RuleBase" id="RU410713"/>
    </source>
</evidence>
<dbReference type="PANTHER" id="PTHR12281">
    <property type="entry name" value="RP42 RELATED"/>
    <property type="match status" value="1"/>
</dbReference>
<protein>
    <recommendedName>
        <fullName evidence="1">Defective in cullin neddylation protein</fullName>
    </recommendedName>
</protein>
<dbReference type="InParanoid" id="M4EBD8"/>
<dbReference type="SUPFAM" id="SSF54768">
    <property type="entry name" value="dsRNA-binding domain-like"/>
    <property type="match status" value="1"/>
</dbReference>
<name>M4EBD8_BRACM</name>
<keyword evidence="5" id="KW-1185">Reference proteome</keyword>